<feature type="transmembrane region" description="Helical" evidence="7">
    <location>
        <begin position="107"/>
        <end position="126"/>
    </location>
</feature>
<keyword evidence="5 7" id="KW-1133">Transmembrane helix</keyword>
<dbReference type="AlphaFoldDB" id="V2Y0C0"/>
<accession>V2Y0C0</accession>
<dbReference type="STRING" id="592026.GCWU0000282_002553"/>
<comment type="caution">
    <text evidence="8">The sequence shown here is derived from an EMBL/GenBank/DDBJ whole genome shotgun (WGS) entry which is preliminary data.</text>
</comment>
<dbReference type="EMBL" id="ACIL03000016">
    <property type="protein sequence ID" value="ESL02418.1"/>
    <property type="molecule type" value="Genomic_DNA"/>
</dbReference>
<evidence type="ECO:0000256" key="5">
    <source>
        <dbReference type="ARBA" id="ARBA00022989"/>
    </source>
</evidence>
<proteinExistence type="predicted"/>
<evidence type="ECO:0000256" key="7">
    <source>
        <dbReference type="SAM" id="Phobius"/>
    </source>
</evidence>
<dbReference type="InterPro" id="IPR011701">
    <property type="entry name" value="MFS"/>
</dbReference>
<dbReference type="RefSeq" id="WP_023355400.1">
    <property type="nucleotide sequence ID" value="NZ_KI535369.1"/>
</dbReference>
<feature type="transmembrane region" description="Helical" evidence="7">
    <location>
        <begin position="49"/>
        <end position="73"/>
    </location>
</feature>
<evidence type="ECO:0000256" key="6">
    <source>
        <dbReference type="ARBA" id="ARBA00023136"/>
    </source>
</evidence>
<keyword evidence="3" id="KW-1003">Cell membrane</keyword>
<dbReference type="PANTHER" id="PTHR43266">
    <property type="entry name" value="MACROLIDE-EFFLUX PROTEIN"/>
    <property type="match status" value="1"/>
</dbReference>
<dbReference type="PANTHER" id="PTHR43266:SF9">
    <property type="entry name" value="PERMEASE, MAJOR FACILITATOR SUPERFAMILY-RELATED"/>
    <property type="match status" value="1"/>
</dbReference>
<name>V2Y0C0_9FIRM</name>
<protein>
    <recommendedName>
        <fullName evidence="10">MFS transporter</fullName>
    </recommendedName>
</protein>
<keyword evidence="9" id="KW-1185">Reference proteome</keyword>
<dbReference type="InterPro" id="IPR036259">
    <property type="entry name" value="MFS_trans_sf"/>
</dbReference>
<dbReference type="SUPFAM" id="SSF103473">
    <property type="entry name" value="MFS general substrate transporter"/>
    <property type="match status" value="1"/>
</dbReference>
<feature type="transmembrane region" description="Helical" evidence="7">
    <location>
        <begin position="20"/>
        <end position="43"/>
    </location>
</feature>
<evidence type="ECO:0000256" key="2">
    <source>
        <dbReference type="ARBA" id="ARBA00022448"/>
    </source>
</evidence>
<dbReference type="GO" id="GO:0005886">
    <property type="term" value="C:plasma membrane"/>
    <property type="evidence" value="ECO:0007669"/>
    <property type="project" value="UniProtKB-SubCell"/>
</dbReference>
<dbReference type="Gene3D" id="1.20.1250.20">
    <property type="entry name" value="MFS general substrate transporter like domains"/>
    <property type="match status" value="1"/>
</dbReference>
<keyword evidence="4 7" id="KW-0812">Transmembrane</keyword>
<comment type="subcellular location">
    <subcellularLocation>
        <location evidence="1">Cell membrane</location>
        <topology evidence="1">Multi-pass membrane protein</topology>
    </subcellularLocation>
</comment>
<evidence type="ECO:0000256" key="4">
    <source>
        <dbReference type="ARBA" id="ARBA00022692"/>
    </source>
</evidence>
<evidence type="ECO:0008006" key="10">
    <source>
        <dbReference type="Google" id="ProtNLM"/>
    </source>
</evidence>
<keyword evidence="2" id="KW-0813">Transport</keyword>
<gene>
    <name evidence="8" type="ORF">GCWU0000282_002553</name>
</gene>
<feature type="transmembrane region" description="Helical" evidence="7">
    <location>
        <begin position="85"/>
        <end position="101"/>
    </location>
</feature>
<organism evidence="8 9">
    <name type="scientific">Catonella morbi ATCC 51271</name>
    <dbReference type="NCBI Taxonomy" id="592026"/>
    <lineage>
        <taxon>Bacteria</taxon>
        <taxon>Bacillati</taxon>
        <taxon>Bacillota</taxon>
        <taxon>Clostridia</taxon>
        <taxon>Lachnospirales</taxon>
        <taxon>Lachnospiraceae</taxon>
        <taxon>Catonella</taxon>
    </lineage>
</organism>
<dbReference type="GO" id="GO:0022857">
    <property type="term" value="F:transmembrane transporter activity"/>
    <property type="evidence" value="ECO:0007669"/>
    <property type="project" value="InterPro"/>
</dbReference>
<evidence type="ECO:0000313" key="8">
    <source>
        <dbReference type="EMBL" id="ESL02418.1"/>
    </source>
</evidence>
<dbReference type="Proteomes" id="UP000018227">
    <property type="component" value="Unassembled WGS sequence"/>
</dbReference>
<reference evidence="8 9" key="1">
    <citation type="submission" date="2013-06" db="EMBL/GenBank/DDBJ databases">
        <authorList>
            <person name="Weinstock G."/>
            <person name="Sodergren E."/>
            <person name="Clifton S."/>
            <person name="Fulton L."/>
            <person name="Fulton B."/>
            <person name="Courtney L."/>
            <person name="Fronick C."/>
            <person name="Harrison M."/>
            <person name="Strong C."/>
            <person name="Farmer C."/>
            <person name="Delahaunty K."/>
            <person name="Markovic C."/>
            <person name="Hall O."/>
            <person name="Minx P."/>
            <person name="Tomlinson C."/>
            <person name="Mitreva M."/>
            <person name="Nelson J."/>
            <person name="Hou S."/>
            <person name="Wollam A."/>
            <person name="Pepin K.H."/>
            <person name="Johnson M."/>
            <person name="Bhonagiri V."/>
            <person name="Nash W.E."/>
            <person name="Warren W."/>
            <person name="Chinwalla A."/>
            <person name="Mardis E.R."/>
            <person name="Wilson R.K."/>
        </authorList>
    </citation>
    <scope>NUCLEOTIDE SEQUENCE [LARGE SCALE GENOMIC DNA]</scope>
    <source>
        <strain evidence="8 9">ATCC 51271</strain>
    </source>
</reference>
<sequence>MRVYERASKKLLKDKNYISYFLATAFSMGSSNILQFTLALYILEITGSPLVYASILSIIIIPRVMLTPISGVLGDRLKRINIMKTLNLFQVIIMLFYAVYSDICRDISLVSVYALVVLLEMIEVFYNTAESSILSEIIDKDLMEEAVTLSRVDDGIVFVTTPVAAAFV</sequence>
<evidence type="ECO:0000256" key="3">
    <source>
        <dbReference type="ARBA" id="ARBA00022475"/>
    </source>
</evidence>
<dbReference type="OrthoDB" id="9763297at2"/>
<dbReference type="HOGENOM" id="CLU_1583547_0_0_9"/>
<dbReference type="eggNOG" id="COG2211">
    <property type="taxonomic scope" value="Bacteria"/>
</dbReference>
<evidence type="ECO:0000313" key="9">
    <source>
        <dbReference type="Proteomes" id="UP000018227"/>
    </source>
</evidence>
<evidence type="ECO:0000256" key="1">
    <source>
        <dbReference type="ARBA" id="ARBA00004651"/>
    </source>
</evidence>
<dbReference type="Pfam" id="PF07690">
    <property type="entry name" value="MFS_1"/>
    <property type="match status" value="1"/>
</dbReference>
<keyword evidence="6 7" id="KW-0472">Membrane</keyword>